<dbReference type="GO" id="GO:0045348">
    <property type="term" value="P:positive regulation of MHC class II biosynthetic process"/>
    <property type="evidence" value="ECO:0007669"/>
    <property type="project" value="TreeGrafter"/>
</dbReference>
<dbReference type="GeneID" id="24439914"/>
<dbReference type="GO" id="GO:0045944">
    <property type="term" value="P:positive regulation of transcription by RNA polymerase II"/>
    <property type="evidence" value="ECO:0007669"/>
    <property type="project" value="TreeGrafter"/>
</dbReference>
<dbReference type="InterPro" id="IPR032675">
    <property type="entry name" value="LRR_dom_sf"/>
</dbReference>
<dbReference type="EMBL" id="GG662532">
    <property type="protein sequence ID" value="EWS72570.1"/>
    <property type="molecule type" value="Genomic_DNA"/>
</dbReference>
<sequence length="290" mass="33433">MGVEIEQSALPKPTNFYLNYNKQMLNDQDLENILQKRFEFDFAQSVQILLQKNNISEEGSIIISKFLSSFKKVNSITLNLEDNFSLGCSINCIFDQITYLSNTLTCLRLNFNYINFTDNGLENLSLALCQYGNLRYLSLGLMANKISDCSLEQFSRCLTHLKSITQLNLNLSKNQIEERGINRLLCSIAKIQNLKQLSLDLRQNNLKCQGVKSIAQILPQLENLLSLNLQINRNRASESTFLTLCKSFKKMKYLKHLKINLLLCQLNTDIQKKLKQQLMKPKRLTDLTIF</sequence>
<dbReference type="GO" id="GO:0045345">
    <property type="term" value="P:positive regulation of MHC class I biosynthetic process"/>
    <property type="evidence" value="ECO:0007669"/>
    <property type="project" value="TreeGrafter"/>
</dbReference>
<dbReference type="PANTHER" id="PTHR47189">
    <property type="entry name" value="MHC CLASS II TRANSACTIVATOR"/>
    <property type="match status" value="1"/>
</dbReference>
<dbReference type="GO" id="GO:0016301">
    <property type="term" value="F:kinase activity"/>
    <property type="evidence" value="ECO:0007669"/>
    <property type="project" value="UniProtKB-KW"/>
</dbReference>
<keyword evidence="3" id="KW-0418">Kinase</keyword>
<name>W7X0C9_TETTS</name>
<evidence type="ECO:0000256" key="1">
    <source>
        <dbReference type="ARBA" id="ARBA00022614"/>
    </source>
</evidence>
<keyword evidence="3" id="KW-0808">Transferase</keyword>
<keyword evidence="4" id="KW-1185">Reference proteome</keyword>
<dbReference type="InParanoid" id="W7X0C9"/>
<keyword evidence="2" id="KW-0677">Repeat</keyword>
<keyword evidence="1" id="KW-0433">Leucine-rich repeat</keyword>
<dbReference type="RefSeq" id="XP_012654853.1">
    <property type="nucleotide sequence ID" value="XM_012799399.1"/>
</dbReference>
<organism evidence="3 4">
    <name type="scientific">Tetrahymena thermophila (strain SB210)</name>
    <dbReference type="NCBI Taxonomy" id="312017"/>
    <lineage>
        <taxon>Eukaryota</taxon>
        <taxon>Sar</taxon>
        <taxon>Alveolata</taxon>
        <taxon>Ciliophora</taxon>
        <taxon>Intramacronucleata</taxon>
        <taxon>Oligohymenophorea</taxon>
        <taxon>Hymenostomatida</taxon>
        <taxon>Tetrahymenina</taxon>
        <taxon>Tetrahymenidae</taxon>
        <taxon>Tetrahymena</taxon>
    </lineage>
</organism>
<dbReference type="SUPFAM" id="SSF52047">
    <property type="entry name" value="RNI-like"/>
    <property type="match status" value="1"/>
</dbReference>
<evidence type="ECO:0000313" key="4">
    <source>
        <dbReference type="Proteomes" id="UP000009168"/>
    </source>
</evidence>
<dbReference type="KEGG" id="tet:TTHERM_000630098"/>
<dbReference type="AlphaFoldDB" id="W7X0C9"/>
<gene>
    <name evidence="3" type="ORF">TTHERM_000630098</name>
</gene>
<protein>
    <submittedName>
        <fullName evidence="3">Kinase domain protein, putative</fullName>
    </submittedName>
</protein>
<accession>W7X0C9</accession>
<reference evidence="4" key="1">
    <citation type="journal article" date="2006" name="PLoS Biol.">
        <title>Macronuclear genome sequence of the ciliate Tetrahymena thermophila, a model eukaryote.</title>
        <authorList>
            <person name="Eisen J.A."/>
            <person name="Coyne R.S."/>
            <person name="Wu M."/>
            <person name="Wu D."/>
            <person name="Thiagarajan M."/>
            <person name="Wortman J.R."/>
            <person name="Badger J.H."/>
            <person name="Ren Q."/>
            <person name="Amedeo P."/>
            <person name="Jones K.M."/>
            <person name="Tallon L.J."/>
            <person name="Delcher A.L."/>
            <person name="Salzberg S.L."/>
            <person name="Silva J.C."/>
            <person name="Haas B.J."/>
            <person name="Majoros W.H."/>
            <person name="Farzad M."/>
            <person name="Carlton J.M."/>
            <person name="Smith R.K. Jr."/>
            <person name="Garg J."/>
            <person name="Pearlman R.E."/>
            <person name="Karrer K.M."/>
            <person name="Sun L."/>
            <person name="Manning G."/>
            <person name="Elde N.C."/>
            <person name="Turkewitz A.P."/>
            <person name="Asai D.J."/>
            <person name="Wilkes D.E."/>
            <person name="Wang Y."/>
            <person name="Cai H."/>
            <person name="Collins K."/>
            <person name="Stewart B.A."/>
            <person name="Lee S.R."/>
            <person name="Wilamowska K."/>
            <person name="Weinberg Z."/>
            <person name="Ruzzo W.L."/>
            <person name="Wloga D."/>
            <person name="Gaertig J."/>
            <person name="Frankel J."/>
            <person name="Tsao C.-C."/>
            <person name="Gorovsky M.A."/>
            <person name="Keeling P.J."/>
            <person name="Waller R.F."/>
            <person name="Patron N.J."/>
            <person name="Cherry J.M."/>
            <person name="Stover N.A."/>
            <person name="Krieger C.J."/>
            <person name="del Toro C."/>
            <person name="Ryder H.F."/>
            <person name="Williamson S.C."/>
            <person name="Barbeau R.A."/>
            <person name="Hamilton E.P."/>
            <person name="Orias E."/>
        </authorList>
    </citation>
    <scope>NUCLEOTIDE SEQUENCE [LARGE SCALE GENOMIC DNA]</scope>
    <source>
        <strain evidence="4">SB210</strain>
    </source>
</reference>
<dbReference type="Gene3D" id="3.80.10.10">
    <property type="entry name" value="Ribonuclease Inhibitor"/>
    <property type="match status" value="2"/>
</dbReference>
<dbReference type="PANTHER" id="PTHR47189:SF1">
    <property type="entry name" value="MHC CLASS II TRANSACTIVATOR"/>
    <property type="match status" value="1"/>
</dbReference>
<evidence type="ECO:0000313" key="3">
    <source>
        <dbReference type="EMBL" id="EWS72570.1"/>
    </source>
</evidence>
<proteinExistence type="predicted"/>
<dbReference type="Proteomes" id="UP000009168">
    <property type="component" value="Unassembled WGS sequence"/>
</dbReference>
<evidence type="ECO:0000256" key="2">
    <source>
        <dbReference type="ARBA" id="ARBA00022737"/>
    </source>
</evidence>